<dbReference type="PANTHER" id="PTHR43280:SF27">
    <property type="entry name" value="TRANSCRIPTIONAL REGULATOR MTLR"/>
    <property type="match status" value="1"/>
</dbReference>
<dbReference type="Pfam" id="PF12833">
    <property type="entry name" value="HTH_18"/>
    <property type="match status" value="1"/>
</dbReference>
<dbReference type="Gene3D" id="2.60.120.10">
    <property type="entry name" value="Jelly Rolls"/>
    <property type="match status" value="1"/>
</dbReference>
<evidence type="ECO:0000313" key="5">
    <source>
        <dbReference type="EMBL" id="SDE59028.1"/>
    </source>
</evidence>
<dbReference type="GO" id="GO:0003700">
    <property type="term" value="F:DNA-binding transcription factor activity"/>
    <property type="evidence" value="ECO:0007669"/>
    <property type="project" value="InterPro"/>
</dbReference>
<dbReference type="GO" id="GO:0043565">
    <property type="term" value="F:sequence-specific DNA binding"/>
    <property type="evidence" value="ECO:0007669"/>
    <property type="project" value="InterPro"/>
</dbReference>
<dbReference type="Gene3D" id="1.10.10.60">
    <property type="entry name" value="Homeodomain-like"/>
    <property type="match status" value="2"/>
</dbReference>
<dbReference type="InterPro" id="IPR011051">
    <property type="entry name" value="RmlC_Cupin_sf"/>
</dbReference>
<protein>
    <submittedName>
        <fullName evidence="5">AraC-type DNA-binding protein</fullName>
    </submittedName>
</protein>
<organism evidence="5 6">
    <name type="scientific">Cellulophaga baltica</name>
    <dbReference type="NCBI Taxonomy" id="76594"/>
    <lineage>
        <taxon>Bacteria</taxon>
        <taxon>Pseudomonadati</taxon>
        <taxon>Bacteroidota</taxon>
        <taxon>Flavobacteriia</taxon>
        <taxon>Flavobacteriales</taxon>
        <taxon>Flavobacteriaceae</taxon>
        <taxon>Cellulophaga</taxon>
    </lineage>
</organism>
<proteinExistence type="predicted"/>
<keyword evidence="2 5" id="KW-0238">DNA-binding</keyword>
<keyword evidence="3" id="KW-0804">Transcription</keyword>
<keyword evidence="1" id="KW-0805">Transcription regulation</keyword>
<evidence type="ECO:0000313" key="6">
    <source>
        <dbReference type="Proteomes" id="UP000182114"/>
    </source>
</evidence>
<dbReference type="SUPFAM" id="SSF46689">
    <property type="entry name" value="Homeodomain-like"/>
    <property type="match status" value="2"/>
</dbReference>
<accession>A0A1G7E5L9</accession>
<dbReference type="Proteomes" id="UP000182114">
    <property type="component" value="Unassembled WGS sequence"/>
</dbReference>
<dbReference type="PANTHER" id="PTHR43280">
    <property type="entry name" value="ARAC-FAMILY TRANSCRIPTIONAL REGULATOR"/>
    <property type="match status" value="1"/>
</dbReference>
<dbReference type="InterPro" id="IPR014710">
    <property type="entry name" value="RmlC-like_jellyroll"/>
</dbReference>
<dbReference type="AlphaFoldDB" id="A0A1G7E5L9"/>
<dbReference type="InterPro" id="IPR009057">
    <property type="entry name" value="Homeodomain-like_sf"/>
</dbReference>
<dbReference type="PROSITE" id="PS00041">
    <property type="entry name" value="HTH_ARAC_FAMILY_1"/>
    <property type="match status" value="1"/>
</dbReference>
<dbReference type="CDD" id="cd06976">
    <property type="entry name" value="cupin_MtlR-like_N"/>
    <property type="match status" value="1"/>
</dbReference>
<dbReference type="SMART" id="SM00342">
    <property type="entry name" value="HTH_ARAC"/>
    <property type="match status" value="1"/>
</dbReference>
<evidence type="ECO:0000259" key="4">
    <source>
        <dbReference type="PROSITE" id="PS01124"/>
    </source>
</evidence>
<sequence>MKLHFLNRSNKEHKSLTVSHSIYDNFLKVWHYHEELELVFIEKSSGMRFVGDSIEKFYSGDVVLIGKNLPHMWLNEDKYFQKDATLKAEAISVHFKKDFLGDKFLNVPETEQIADLLHLAVRGIKFNNLSEKLIQNLKSLAKLDDTTQIISLLEILNQLSKHNNYTLLSSSGFLNSFHKTENKRLDKIYEYVFQNFNTPMSSGDVAENIGMNKSAFSRFFKKIHRKPFTKYLNEIRIGYACKLLIENKESITSIAYLCGFNNISNFNRQFKLIKNSSPSSYLEFYSKNKTEGKKSIE</sequence>
<dbReference type="EMBL" id="FNBD01000002">
    <property type="protein sequence ID" value="SDE59028.1"/>
    <property type="molecule type" value="Genomic_DNA"/>
</dbReference>
<evidence type="ECO:0000256" key="2">
    <source>
        <dbReference type="ARBA" id="ARBA00023125"/>
    </source>
</evidence>
<feature type="domain" description="HTH araC/xylS-type" evidence="4">
    <location>
        <begin position="186"/>
        <end position="284"/>
    </location>
</feature>
<reference evidence="6" key="1">
    <citation type="submission" date="2016-10" db="EMBL/GenBank/DDBJ databases">
        <authorList>
            <person name="Varghese N."/>
            <person name="Submissions S."/>
        </authorList>
    </citation>
    <scope>NUCLEOTIDE SEQUENCE [LARGE SCALE GENOMIC DNA]</scope>
    <source>
        <strain evidence="6">DSM 24729</strain>
    </source>
</reference>
<evidence type="ECO:0000256" key="1">
    <source>
        <dbReference type="ARBA" id="ARBA00023015"/>
    </source>
</evidence>
<dbReference type="InterPro" id="IPR018060">
    <property type="entry name" value="HTH_AraC"/>
</dbReference>
<dbReference type="InterPro" id="IPR018062">
    <property type="entry name" value="HTH_AraC-typ_CS"/>
</dbReference>
<name>A0A1G7E5L9_9FLAO</name>
<dbReference type="SUPFAM" id="SSF51182">
    <property type="entry name" value="RmlC-like cupins"/>
    <property type="match status" value="1"/>
</dbReference>
<gene>
    <name evidence="5" type="ORF">SAMN04487992_102109</name>
</gene>
<keyword evidence="6" id="KW-1185">Reference proteome</keyword>
<dbReference type="RefSeq" id="WP_074537448.1">
    <property type="nucleotide sequence ID" value="NZ_FNBD01000002.1"/>
</dbReference>
<evidence type="ECO:0000256" key="3">
    <source>
        <dbReference type="ARBA" id="ARBA00023163"/>
    </source>
</evidence>
<dbReference type="PROSITE" id="PS01124">
    <property type="entry name" value="HTH_ARAC_FAMILY_2"/>
    <property type="match status" value="1"/>
</dbReference>